<dbReference type="AlphaFoldDB" id="A0AAW6RFB9"/>
<feature type="region of interest" description="Disordered" evidence="1">
    <location>
        <begin position="51"/>
        <end position="163"/>
    </location>
</feature>
<reference evidence="3 4" key="1">
    <citation type="submission" date="2023-04" db="EMBL/GenBank/DDBJ databases">
        <title>Ottowia paracancer sp. nov., isolated from human stomach.</title>
        <authorList>
            <person name="Song Y."/>
        </authorList>
    </citation>
    <scope>NUCLEOTIDE SEQUENCE [LARGE SCALE GENOMIC DNA]</scope>
    <source>
        <strain evidence="3 4">10c7w1</strain>
    </source>
</reference>
<organism evidence="3 4">
    <name type="scientific">Ottowia cancrivicina</name>
    <dbReference type="NCBI Taxonomy" id="3040346"/>
    <lineage>
        <taxon>Bacteria</taxon>
        <taxon>Pseudomonadati</taxon>
        <taxon>Pseudomonadota</taxon>
        <taxon>Betaproteobacteria</taxon>
        <taxon>Burkholderiales</taxon>
        <taxon>Comamonadaceae</taxon>
        <taxon>Ottowia</taxon>
    </lineage>
</organism>
<feature type="compositionally biased region" description="Low complexity" evidence="1">
    <location>
        <begin position="100"/>
        <end position="111"/>
    </location>
</feature>
<dbReference type="SUPFAM" id="SSF54106">
    <property type="entry name" value="LysM domain"/>
    <property type="match status" value="1"/>
</dbReference>
<dbReference type="Gene3D" id="3.10.350.10">
    <property type="entry name" value="LysM domain"/>
    <property type="match status" value="1"/>
</dbReference>
<accession>A0AAW6RFB9</accession>
<feature type="compositionally biased region" description="Polar residues" evidence="1">
    <location>
        <begin position="243"/>
        <end position="261"/>
    </location>
</feature>
<gene>
    <name evidence="3" type="ORF">QB898_00715</name>
</gene>
<feature type="compositionally biased region" description="Low complexity" evidence="1">
    <location>
        <begin position="135"/>
        <end position="154"/>
    </location>
</feature>
<protein>
    <submittedName>
        <fullName evidence="3">LysM peptidoglycan-binding domain-containing protein</fullName>
    </submittedName>
</protein>
<feature type="compositionally biased region" description="Polar residues" evidence="1">
    <location>
        <begin position="81"/>
        <end position="90"/>
    </location>
</feature>
<dbReference type="RefSeq" id="WP_279523399.1">
    <property type="nucleotide sequence ID" value="NZ_JARVII010000001.1"/>
</dbReference>
<evidence type="ECO:0000313" key="3">
    <source>
        <dbReference type="EMBL" id="MDG9698255.1"/>
    </source>
</evidence>
<evidence type="ECO:0000313" key="4">
    <source>
        <dbReference type="Proteomes" id="UP001237156"/>
    </source>
</evidence>
<sequence length="581" mass="60440">MSIAPLNASLLPRVQPPQEQKTYTVQHGDTIGGIASKQGVSTQDLIAKNPQISNPDALYPGDVLNIPEKQPKAAQPGKGSVTVNDDQSASAPGVPQGGATTEKTSKTNTHTGVDTDGKVSVGGKQTDTTKTTNLDGSESSSSSSRSLDASVDPSKGTFSVSAGTGFTESVKTSKGYGISFGVNTNATVVSGLNTKNGVTTFTSSGDVSVSLQGGASGGHVGLSAGHTSGIKSSFEVSMPEQAAKSTAPRTVSPFSPDSMPTGTVVKMDGSSYSTNEFKATFKHLATQTKVTDESGVSLLVEKTDTNKVRVTAGPKEAINAYNGVGIDFEVASIMLGRNDKLETAHLKTAEFDLSTPEGKAAYNDFLANGNMPENNGTGISSVKTIEKLDFSSQSRLDLKLGPVNLGLEGAKNTGNTVITRFPDGTAQGTVTLQYSGNVPMTVTQKFDASGKEVASERRYSYTVKVDENSAQLLNVAQTGDLNKATSGPVKAGQTVTLTYTSSEMKTLLDQTAKAGERNPDLRALATTLGGQAASVEDFAISLARNLNGDDYNTCYRLFNISDGFDVGDKQYAKLPGQLTIG</sequence>
<keyword evidence="4" id="KW-1185">Reference proteome</keyword>
<feature type="domain" description="LysM" evidence="2">
    <location>
        <begin position="21"/>
        <end position="66"/>
    </location>
</feature>
<comment type="caution">
    <text evidence="3">The sequence shown here is derived from an EMBL/GenBank/DDBJ whole genome shotgun (WGS) entry which is preliminary data.</text>
</comment>
<dbReference type="Proteomes" id="UP001237156">
    <property type="component" value="Unassembled WGS sequence"/>
</dbReference>
<dbReference type="EMBL" id="JARVII010000001">
    <property type="protein sequence ID" value="MDG9698255.1"/>
    <property type="molecule type" value="Genomic_DNA"/>
</dbReference>
<feature type="region of interest" description="Disordered" evidence="1">
    <location>
        <begin position="242"/>
        <end position="262"/>
    </location>
</feature>
<evidence type="ECO:0000259" key="2">
    <source>
        <dbReference type="PROSITE" id="PS51782"/>
    </source>
</evidence>
<dbReference type="InterPro" id="IPR018392">
    <property type="entry name" value="LysM"/>
</dbReference>
<name>A0AAW6RFB9_9BURK</name>
<dbReference type="SMART" id="SM00257">
    <property type="entry name" value="LysM"/>
    <property type="match status" value="1"/>
</dbReference>
<dbReference type="InterPro" id="IPR036779">
    <property type="entry name" value="LysM_dom_sf"/>
</dbReference>
<feature type="compositionally biased region" description="Polar residues" evidence="1">
    <location>
        <begin position="123"/>
        <end position="134"/>
    </location>
</feature>
<evidence type="ECO:0000256" key="1">
    <source>
        <dbReference type="SAM" id="MobiDB-lite"/>
    </source>
</evidence>
<dbReference type="PROSITE" id="PS51782">
    <property type="entry name" value="LYSM"/>
    <property type="match status" value="1"/>
</dbReference>
<dbReference type="Pfam" id="PF01476">
    <property type="entry name" value="LysM"/>
    <property type="match status" value="1"/>
</dbReference>
<proteinExistence type="predicted"/>
<dbReference type="CDD" id="cd00118">
    <property type="entry name" value="LysM"/>
    <property type="match status" value="1"/>
</dbReference>